<dbReference type="PATRIC" id="fig|1423773.3.peg.1418"/>
<dbReference type="InterPro" id="IPR036390">
    <property type="entry name" value="WH_DNA-bd_sf"/>
</dbReference>
<dbReference type="Pfam" id="PF00126">
    <property type="entry name" value="HTH_1"/>
    <property type="match status" value="1"/>
</dbReference>
<evidence type="ECO:0000256" key="1">
    <source>
        <dbReference type="ARBA" id="ARBA00009437"/>
    </source>
</evidence>
<dbReference type="PANTHER" id="PTHR30419">
    <property type="entry name" value="HTH-TYPE TRANSCRIPTIONAL REGULATOR YBHD"/>
    <property type="match status" value="1"/>
</dbReference>
<dbReference type="EMBL" id="AZDT01000019">
    <property type="protein sequence ID" value="KRK76446.1"/>
    <property type="molecule type" value="Genomic_DNA"/>
</dbReference>
<dbReference type="GO" id="GO:0003700">
    <property type="term" value="F:DNA-binding transcription factor activity"/>
    <property type="evidence" value="ECO:0007669"/>
    <property type="project" value="InterPro"/>
</dbReference>
<evidence type="ECO:0000313" key="7">
    <source>
        <dbReference type="Proteomes" id="UP000051162"/>
    </source>
</evidence>
<dbReference type="Gene3D" id="1.10.10.10">
    <property type="entry name" value="Winged helix-like DNA-binding domain superfamily/Winged helix DNA-binding domain"/>
    <property type="match status" value="1"/>
</dbReference>
<organism evidence="6 7">
    <name type="scientific">Levilactobacillus namurensis DSM 19117</name>
    <dbReference type="NCBI Taxonomy" id="1423773"/>
    <lineage>
        <taxon>Bacteria</taxon>
        <taxon>Bacillati</taxon>
        <taxon>Bacillota</taxon>
        <taxon>Bacilli</taxon>
        <taxon>Lactobacillales</taxon>
        <taxon>Lactobacillaceae</taxon>
        <taxon>Levilactobacillus</taxon>
    </lineage>
</organism>
<keyword evidence="7" id="KW-1185">Reference proteome</keyword>
<dbReference type="InterPro" id="IPR036388">
    <property type="entry name" value="WH-like_DNA-bd_sf"/>
</dbReference>
<dbReference type="CDD" id="cd05466">
    <property type="entry name" value="PBP2_LTTR_substrate"/>
    <property type="match status" value="1"/>
</dbReference>
<dbReference type="Proteomes" id="UP000051162">
    <property type="component" value="Unassembled WGS sequence"/>
</dbReference>
<dbReference type="SUPFAM" id="SSF46785">
    <property type="entry name" value="Winged helix' DNA-binding domain"/>
    <property type="match status" value="1"/>
</dbReference>
<dbReference type="RefSeq" id="WP_056943963.1">
    <property type="nucleotide sequence ID" value="NZ_AZDT01000019.1"/>
</dbReference>
<dbReference type="SUPFAM" id="SSF53850">
    <property type="entry name" value="Periplasmic binding protein-like II"/>
    <property type="match status" value="1"/>
</dbReference>
<dbReference type="InterPro" id="IPR000847">
    <property type="entry name" value="LysR_HTH_N"/>
</dbReference>
<keyword evidence="4" id="KW-0804">Transcription</keyword>
<evidence type="ECO:0000313" key="6">
    <source>
        <dbReference type="EMBL" id="KRK76446.1"/>
    </source>
</evidence>
<dbReference type="Pfam" id="PF03466">
    <property type="entry name" value="LysR_substrate"/>
    <property type="match status" value="1"/>
</dbReference>
<keyword evidence="3" id="KW-0238">DNA-binding</keyword>
<evidence type="ECO:0000256" key="3">
    <source>
        <dbReference type="ARBA" id="ARBA00023125"/>
    </source>
</evidence>
<proteinExistence type="inferred from homology"/>
<dbReference type="PROSITE" id="PS50931">
    <property type="entry name" value="HTH_LYSR"/>
    <property type="match status" value="1"/>
</dbReference>
<evidence type="ECO:0000256" key="2">
    <source>
        <dbReference type="ARBA" id="ARBA00023015"/>
    </source>
</evidence>
<accession>A0A0R1JZ25</accession>
<comment type="caution">
    <text evidence="6">The sequence shown here is derived from an EMBL/GenBank/DDBJ whole genome shotgun (WGS) entry which is preliminary data.</text>
</comment>
<name>A0A0R1JZ25_9LACO</name>
<comment type="similarity">
    <text evidence="1">Belongs to the LysR transcriptional regulatory family.</text>
</comment>
<protein>
    <recommendedName>
        <fullName evidence="5">HTH lysR-type domain-containing protein</fullName>
    </recommendedName>
</protein>
<evidence type="ECO:0000256" key="4">
    <source>
        <dbReference type="ARBA" id="ARBA00023163"/>
    </source>
</evidence>
<evidence type="ECO:0000259" key="5">
    <source>
        <dbReference type="PROSITE" id="PS50931"/>
    </source>
</evidence>
<dbReference type="Gene3D" id="3.40.190.290">
    <property type="match status" value="1"/>
</dbReference>
<dbReference type="InterPro" id="IPR005119">
    <property type="entry name" value="LysR_subst-bd"/>
</dbReference>
<dbReference type="FunFam" id="1.10.10.10:FF:000001">
    <property type="entry name" value="LysR family transcriptional regulator"/>
    <property type="match status" value="1"/>
</dbReference>
<dbReference type="AlphaFoldDB" id="A0A0R1JZ25"/>
<sequence>METRLLAYFLKIAQTGTISQAARELHVTQPTLSRQLRALETELGTPLFVRAQHQMILTPAGSRYQVAARQILMLVDRAKQTAQATDQALSGTVAIGCTETNGAELVARAIRQFHHQYPAVTFSLSDLDATDIQERLDQGTLDLGVILRPSETLKYHRLSLRKADHWGVVLPADHPLAQAAGVTTTDLQRLPLLLTRNSLVQTEISDILGLDIQHLNVVGTQNLVTNSLYLAQQQVAFPLCAQGAFFPQTQGLVFVPLLGARPIDQQVIWSKQRELPTAATKFIRTLQTVDAS</sequence>
<dbReference type="OrthoDB" id="9803735at2"/>
<dbReference type="PANTHER" id="PTHR30419:SF8">
    <property type="entry name" value="NITROGEN ASSIMILATION TRANSCRIPTIONAL ACTIVATOR-RELATED"/>
    <property type="match status" value="1"/>
</dbReference>
<keyword evidence="2" id="KW-0805">Transcription regulation</keyword>
<dbReference type="GO" id="GO:0005829">
    <property type="term" value="C:cytosol"/>
    <property type="evidence" value="ECO:0007669"/>
    <property type="project" value="TreeGrafter"/>
</dbReference>
<dbReference type="InterPro" id="IPR050950">
    <property type="entry name" value="HTH-type_LysR_regulators"/>
</dbReference>
<reference evidence="6 7" key="1">
    <citation type="journal article" date="2015" name="Genome Announc.">
        <title>Expanding the biotechnology potential of lactobacilli through comparative genomics of 213 strains and associated genera.</title>
        <authorList>
            <person name="Sun Z."/>
            <person name="Harris H.M."/>
            <person name="McCann A."/>
            <person name="Guo C."/>
            <person name="Argimon S."/>
            <person name="Zhang W."/>
            <person name="Yang X."/>
            <person name="Jeffery I.B."/>
            <person name="Cooney J.C."/>
            <person name="Kagawa T.F."/>
            <person name="Liu W."/>
            <person name="Song Y."/>
            <person name="Salvetti E."/>
            <person name="Wrobel A."/>
            <person name="Rasinkangas P."/>
            <person name="Parkhill J."/>
            <person name="Rea M.C."/>
            <person name="O'Sullivan O."/>
            <person name="Ritari J."/>
            <person name="Douillard F.P."/>
            <person name="Paul Ross R."/>
            <person name="Yang R."/>
            <person name="Briner A.E."/>
            <person name="Felis G.E."/>
            <person name="de Vos W.M."/>
            <person name="Barrangou R."/>
            <person name="Klaenhammer T.R."/>
            <person name="Caufield P.W."/>
            <person name="Cui Y."/>
            <person name="Zhang H."/>
            <person name="O'Toole P.W."/>
        </authorList>
    </citation>
    <scope>NUCLEOTIDE SEQUENCE [LARGE SCALE GENOMIC DNA]</scope>
    <source>
        <strain evidence="6 7">DSM 19117</strain>
    </source>
</reference>
<feature type="domain" description="HTH lysR-type" evidence="5">
    <location>
        <begin position="1"/>
        <end position="58"/>
    </location>
</feature>
<dbReference type="PRINTS" id="PR00039">
    <property type="entry name" value="HTHLYSR"/>
</dbReference>
<gene>
    <name evidence="6" type="ORF">FD30_GL001383</name>
</gene>
<dbReference type="GO" id="GO:0003677">
    <property type="term" value="F:DNA binding"/>
    <property type="evidence" value="ECO:0007669"/>
    <property type="project" value="UniProtKB-KW"/>
</dbReference>
<dbReference type="GeneID" id="84782260"/>
<dbReference type="STRING" id="1423773.FD30_GL001383"/>